<dbReference type="HOGENOM" id="CLU_081758_1_0_6"/>
<keyword evidence="2" id="KW-1185">Reference proteome</keyword>
<organism evidence="1 2">
    <name type="scientific">Thioploca ingrica</name>
    <dbReference type="NCBI Taxonomy" id="40754"/>
    <lineage>
        <taxon>Bacteria</taxon>
        <taxon>Pseudomonadati</taxon>
        <taxon>Pseudomonadota</taxon>
        <taxon>Gammaproteobacteria</taxon>
        <taxon>Thiotrichales</taxon>
        <taxon>Thiotrichaceae</taxon>
        <taxon>Thioploca</taxon>
    </lineage>
</organism>
<dbReference type="OrthoDB" id="7064462at2"/>
<accession>A0A090AKF3</accession>
<protein>
    <submittedName>
        <fullName evidence="1">Uncharacterized protein</fullName>
    </submittedName>
</protein>
<proteinExistence type="predicted"/>
<reference evidence="1" key="1">
    <citation type="journal article" date="2014" name="ISME J.">
        <title>Ecophysiology of Thioploca ingrica as revealed by the complete genome sequence supplemented with proteomic evidence.</title>
        <authorList>
            <person name="Kojima H."/>
            <person name="Ogura Y."/>
            <person name="Yamamoto N."/>
            <person name="Togashi T."/>
            <person name="Mori H."/>
            <person name="Watanabe T."/>
            <person name="Nemoto F."/>
            <person name="Kurokawa K."/>
            <person name="Hayashi T."/>
            <person name="Fukui M."/>
        </authorList>
    </citation>
    <scope>NUCLEOTIDE SEQUENCE [LARGE SCALE GENOMIC DNA]</scope>
</reference>
<name>A0A090AKF3_9GAMM</name>
<dbReference type="AlphaFoldDB" id="A0A090AKF3"/>
<dbReference type="KEGG" id="tig:THII_3742"/>
<gene>
    <name evidence="1" type="ORF">THII_3742</name>
</gene>
<dbReference type="Proteomes" id="UP000031623">
    <property type="component" value="Chromosome"/>
</dbReference>
<evidence type="ECO:0000313" key="2">
    <source>
        <dbReference type="Proteomes" id="UP000031623"/>
    </source>
</evidence>
<evidence type="ECO:0000313" key="1">
    <source>
        <dbReference type="EMBL" id="BAP58039.1"/>
    </source>
</evidence>
<sequence length="144" mass="15917">MTLFILFYSLSACSSRNKPASPEQYLEIPTSQTLTTANQARVNHIQIVITESFPIQVNVVAQGHLPDSCMLIDQVTEERNMNTFIVKILTTHQPGKNCTPATQTFEEIIPLTVVGLKAGIYAVQVNGITDTFELEIDNIIPQSP</sequence>
<dbReference type="EMBL" id="AP014633">
    <property type="protein sequence ID" value="BAP58039.1"/>
    <property type="molecule type" value="Genomic_DNA"/>
</dbReference>